<gene>
    <name evidence="1" type="ORF">XNOV1_A009396</name>
</gene>
<dbReference type="Proteomes" id="UP001178508">
    <property type="component" value="Chromosome 8"/>
</dbReference>
<name>A0AAV1FPJ0_XYRNO</name>
<protein>
    <submittedName>
        <fullName evidence="1">Uncharacterized protein</fullName>
    </submittedName>
</protein>
<sequence length="112" mass="12305">MVPVIKEDVVRDGGREATLPAAFSLPKSSTQGSDEDFENTIYLHGGGSLKTWMEQRAKPKLTDFYSSRSNLPSAALVGDAAFTTIANVPPTANKDCKKTLIRFLSWLCFYCI</sequence>
<reference evidence="1" key="1">
    <citation type="submission" date="2023-08" db="EMBL/GenBank/DDBJ databases">
        <authorList>
            <person name="Alioto T."/>
            <person name="Alioto T."/>
            <person name="Gomez Garrido J."/>
        </authorList>
    </citation>
    <scope>NUCLEOTIDE SEQUENCE</scope>
</reference>
<evidence type="ECO:0000313" key="2">
    <source>
        <dbReference type="Proteomes" id="UP001178508"/>
    </source>
</evidence>
<evidence type="ECO:0000313" key="1">
    <source>
        <dbReference type="EMBL" id="CAJ1063035.1"/>
    </source>
</evidence>
<keyword evidence="2" id="KW-1185">Reference proteome</keyword>
<organism evidence="1 2">
    <name type="scientific">Xyrichtys novacula</name>
    <name type="common">Pearly razorfish</name>
    <name type="synonym">Hemipteronotus novacula</name>
    <dbReference type="NCBI Taxonomy" id="13765"/>
    <lineage>
        <taxon>Eukaryota</taxon>
        <taxon>Metazoa</taxon>
        <taxon>Chordata</taxon>
        <taxon>Craniata</taxon>
        <taxon>Vertebrata</taxon>
        <taxon>Euteleostomi</taxon>
        <taxon>Actinopterygii</taxon>
        <taxon>Neopterygii</taxon>
        <taxon>Teleostei</taxon>
        <taxon>Neoteleostei</taxon>
        <taxon>Acanthomorphata</taxon>
        <taxon>Eupercaria</taxon>
        <taxon>Labriformes</taxon>
        <taxon>Labridae</taxon>
        <taxon>Xyrichtys</taxon>
    </lineage>
</organism>
<accession>A0AAV1FPJ0</accession>
<dbReference type="AlphaFoldDB" id="A0AAV1FPJ0"/>
<dbReference type="EMBL" id="OY660871">
    <property type="protein sequence ID" value="CAJ1063035.1"/>
    <property type="molecule type" value="Genomic_DNA"/>
</dbReference>
<proteinExistence type="predicted"/>